<evidence type="ECO:0000256" key="1">
    <source>
        <dbReference type="SAM" id="Coils"/>
    </source>
</evidence>
<dbReference type="KEGG" id="ock:EXM22_05165"/>
<keyword evidence="2" id="KW-1133">Transmembrane helix</keyword>
<evidence type="ECO:0000256" key="2">
    <source>
        <dbReference type="SAM" id="Phobius"/>
    </source>
</evidence>
<dbReference type="AlphaFoldDB" id="A0A5C1QJR4"/>
<keyword evidence="2" id="KW-0812">Transmembrane</keyword>
<organism evidence="3 4">
    <name type="scientific">Oceanispirochaeta crateris</name>
    <dbReference type="NCBI Taxonomy" id="2518645"/>
    <lineage>
        <taxon>Bacteria</taxon>
        <taxon>Pseudomonadati</taxon>
        <taxon>Spirochaetota</taxon>
        <taxon>Spirochaetia</taxon>
        <taxon>Spirochaetales</taxon>
        <taxon>Spirochaetaceae</taxon>
        <taxon>Oceanispirochaeta</taxon>
    </lineage>
</organism>
<dbReference type="InterPro" id="IPR007060">
    <property type="entry name" value="FtsL/DivIC"/>
</dbReference>
<sequence>MINMITMKYYWPLMAALIIYTVLSFFWGKTGIQSIIEMERVRSQLELNLNELNQINNQLNEDLGSLSSDPERIAIQSRNLGYIQDNERILFMNLNGLSASKMNVGKILHLEQKMEKPEQSFKWIAFITFLSGSLLAFISDRKKEIINQ</sequence>
<dbReference type="EMBL" id="CP036150">
    <property type="protein sequence ID" value="QEN07409.1"/>
    <property type="molecule type" value="Genomic_DNA"/>
</dbReference>
<reference evidence="3 4" key="1">
    <citation type="submission" date="2019-02" db="EMBL/GenBank/DDBJ databases">
        <title>Complete Genome Sequence and Methylome Analysis of free living Spirochaetas.</title>
        <authorList>
            <person name="Fomenkov A."/>
            <person name="Dubinina G."/>
            <person name="Leshcheva N."/>
            <person name="Mikheeva N."/>
            <person name="Grabovich M."/>
            <person name="Vincze T."/>
            <person name="Roberts R.J."/>
        </authorList>
    </citation>
    <scope>NUCLEOTIDE SEQUENCE [LARGE SCALE GENOMIC DNA]</scope>
    <source>
        <strain evidence="3 4">K2</strain>
    </source>
</reference>
<feature type="coiled-coil region" evidence="1">
    <location>
        <begin position="35"/>
        <end position="69"/>
    </location>
</feature>
<proteinExistence type="predicted"/>
<protein>
    <submittedName>
        <fullName evidence="3">Septum formation initiator family protein</fullName>
    </submittedName>
</protein>
<dbReference type="OrthoDB" id="9855844at2"/>
<accession>A0A5C1QJR4</accession>
<evidence type="ECO:0000313" key="3">
    <source>
        <dbReference type="EMBL" id="QEN07409.1"/>
    </source>
</evidence>
<keyword evidence="4" id="KW-1185">Reference proteome</keyword>
<keyword evidence="2" id="KW-0472">Membrane</keyword>
<keyword evidence="1" id="KW-0175">Coiled coil</keyword>
<name>A0A5C1QJR4_9SPIO</name>
<dbReference type="RefSeq" id="WP_149485489.1">
    <property type="nucleotide sequence ID" value="NZ_CP036150.1"/>
</dbReference>
<feature type="transmembrane region" description="Helical" evidence="2">
    <location>
        <begin position="9"/>
        <end position="28"/>
    </location>
</feature>
<dbReference type="Proteomes" id="UP000324209">
    <property type="component" value="Chromosome"/>
</dbReference>
<dbReference type="Pfam" id="PF04977">
    <property type="entry name" value="DivIC"/>
    <property type="match status" value="1"/>
</dbReference>
<gene>
    <name evidence="3" type="ORF">EXM22_05165</name>
</gene>
<evidence type="ECO:0000313" key="4">
    <source>
        <dbReference type="Proteomes" id="UP000324209"/>
    </source>
</evidence>